<dbReference type="GO" id="GO:0016034">
    <property type="term" value="F:maleylacetoacetate isomerase activity"/>
    <property type="evidence" value="ECO:0007669"/>
    <property type="project" value="TreeGrafter"/>
</dbReference>
<dbReference type="EMBL" id="FZOG01000006">
    <property type="protein sequence ID" value="SNS90655.1"/>
    <property type="molecule type" value="Genomic_DNA"/>
</dbReference>
<protein>
    <submittedName>
        <fullName evidence="2">Glutathione S-transferase</fullName>
    </submittedName>
</protein>
<evidence type="ECO:0000313" key="3">
    <source>
        <dbReference type="Proteomes" id="UP000242915"/>
    </source>
</evidence>
<dbReference type="GO" id="GO:0006559">
    <property type="term" value="P:L-phenylalanine catabolic process"/>
    <property type="evidence" value="ECO:0007669"/>
    <property type="project" value="TreeGrafter"/>
</dbReference>
<feature type="domain" description="GST N-terminal" evidence="1">
    <location>
        <begin position="7"/>
        <end position="83"/>
    </location>
</feature>
<evidence type="ECO:0000313" key="2">
    <source>
        <dbReference type="EMBL" id="SNS90655.1"/>
    </source>
</evidence>
<dbReference type="PROSITE" id="PS50404">
    <property type="entry name" value="GST_NTER"/>
    <property type="match status" value="1"/>
</dbReference>
<dbReference type="InterPro" id="IPR004045">
    <property type="entry name" value="Glutathione_S-Trfase_N"/>
</dbReference>
<reference evidence="3" key="1">
    <citation type="submission" date="2017-06" db="EMBL/GenBank/DDBJ databases">
        <authorList>
            <person name="Varghese N."/>
            <person name="Submissions S."/>
        </authorList>
    </citation>
    <scope>NUCLEOTIDE SEQUENCE [LARGE SCALE GENOMIC DNA]</scope>
    <source>
        <strain evidence="3">CIP 108523</strain>
    </source>
</reference>
<dbReference type="PANTHER" id="PTHR42673:SF4">
    <property type="entry name" value="MALEYLACETOACETATE ISOMERASE"/>
    <property type="match status" value="1"/>
</dbReference>
<dbReference type="Gene3D" id="1.20.1050.10">
    <property type="match status" value="1"/>
</dbReference>
<dbReference type="GO" id="GO:0004364">
    <property type="term" value="F:glutathione transferase activity"/>
    <property type="evidence" value="ECO:0007669"/>
    <property type="project" value="TreeGrafter"/>
</dbReference>
<evidence type="ECO:0000259" key="1">
    <source>
        <dbReference type="PROSITE" id="PS50404"/>
    </source>
</evidence>
<dbReference type="PANTHER" id="PTHR42673">
    <property type="entry name" value="MALEYLACETOACETATE ISOMERASE"/>
    <property type="match status" value="1"/>
</dbReference>
<keyword evidence="3" id="KW-1185">Reference proteome</keyword>
<dbReference type="AlphaFoldDB" id="A0A239IAP7"/>
<dbReference type="Pfam" id="PF22041">
    <property type="entry name" value="GST_C_7"/>
    <property type="match status" value="1"/>
</dbReference>
<dbReference type="CDD" id="cd03038">
    <property type="entry name" value="GST_N_etherase_LigE"/>
    <property type="match status" value="1"/>
</dbReference>
<organism evidence="2 3">
    <name type="scientific">Pseudomonas segetis</name>
    <dbReference type="NCBI Taxonomy" id="298908"/>
    <lineage>
        <taxon>Bacteria</taxon>
        <taxon>Pseudomonadati</taxon>
        <taxon>Pseudomonadota</taxon>
        <taxon>Gammaproteobacteria</taxon>
        <taxon>Pseudomonadales</taxon>
        <taxon>Pseudomonadaceae</taxon>
        <taxon>Pseudomonas</taxon>
    </lineage>
</organism>
<keyword evidence="2" id="KW-0808">Transferase</keyword>
<sequence length="226" mass="25404">MLELFELRGADPEILFSPYCWRVRLALAHKGLPFTGSPLRFTDKEPLACSGQNLVPVIRDGETVVNDSVAIFEYLDATYPQQPLLGDSLAANRARLLEKLTFTALRMPLLKLLVPRVYAAIDDADKDYFRTSREKALGMTLEAFADRQLGLDSFVLAVGPLEAWLKTQPYLDGEQPAGTDYLVAGLFFWAWCLGEQPWPAESAVDAWFQRILKRYEAEFGVVKRAA</sequence>
<name>A0A239IAP7_9PSED</name>
<dbReference type="SUPFAM" id="SSF47616">
    <property type="entry name" value="GST C-terminal domain-like"/>
    <property type="match status" value="1"/>
</dbReference>
<dbReference type="Pfam" id="PF13417">
    <property type="entry name" value="GST_N_3"/>
    <property type="match status" value="1"/>
</dbReference>
<dbReference type="InterPro" id="IPR054416">
    <property type="entry name" value="GST_UstS-like_C"/>
</dbReference>
<dbReference type="GO" id="GO:0006749">
    <property type="term" value="P:glutathione metabolic process"/>
    <property type="evidence" value="ECO:0007669"/>
    <property type="project" value="TreeGrafter"/>
</dbReference>
<accession>A0A239IAP7</accession>
<dbReference type="SUPFAM" id="SSF52833">
    <property type="entry name" value="Thioredoxin-like"/>
    <property type="match status" value="1"/>
</dbReference>
<dbReference type="InterPro" id="IPR036282">
    <property type="entry name" value="Glutathione-S-Trfase_C_sf"/>
</dbReference>
<dbReference type="RefSeq" id="WP_089360884.1">
    <property type="nucleotide sequence ID" value="NZ_FZOG01000006.1"/>
</dbReference>
<proteinExistence type="predicted"/>
<dbReference type="Proteomes" id="UP000242915">
    <property type="component" value="Unassembled WGS sequence"/>
</dbReference>
<dbReference type="InterPro" id="IPR036249">
    <property type="entry name" value="Thioredoxin-like_sf"/>
</dbReference>
<dbReference type="Gene3D" id="3.40.30.10">
    <property type="entry name" value="Glutaredoxin"/>
    <property type="match status" value="1"/>
</dbReference>
<gene>
    <name evidence="2" type="ORF">SAMN05216255_3799</name>
</gene>